<accession>A0A8B9MW38</accession>
<reference evidence="2" key="2">
    <citation type="submission" date="2025-09" db="UniProtKB">
        <authorList>
            <consortium name="Ensembl"/>
        </authorList>
    </citation>
    <scope>IDENTIFICATION</scope>
</reference>
<evidence type="ECO:0000313" key="2">
    <source>
        <dbReference type="Ensembl" id="ENSANIP00000013515.1"/>
    </source>
</evidence>
<sequence>TRASVSTNLDLISFLLSITLTLIFKSFEACLLSDCNYSRTWHLSGFDANYAALA</sequence>
<evidence type="ECO:0000256" key="1">
    <source>
        <dbReference type="SAM" id="Phobius"/>
    </source>
</evidence>
<keyword evidence="1" id="KW-0812">Transmembrane</keyword>
<organism evidence="2 3">
    <name type="scientific">Accipiter nisus</name>
    <name type="common">Eurasian sparrowhawk</name>
    <dbReference type="NCBI Taxonomy" id="211598"/>
    <lineage>
        <taxon>Eukaryota</taxon>
        <taxon>Metazoa</taxon>
        <taxon>Chordata</taxon>
        <taxon>Craniata</taxon>
        <taxon>Vertebrata</taxon>
        <taxon>Euteleostomi</taxon>
        <taxon>Archelosauria</taxon>
        <taxon>Archosauria</taxon>
        <taxon>Dinosauria</taxon>
        <taxon>Saurischia</taxon>
        <taxon>Theropoda</taxon>
        <taxon>Coelurosauria</taxon>
        <taxon>Aves</taxon>
        <taxon>Neognathae</taxon>
        <taxon>Neoaves</taxon>
        <taxon>Telluraves</taxon>
        <taxon>Accipitrimorphae</taxon>
        <taxon>Accipitriformes</taxon>
        <taxon>Accipitridae</taxon>
        <taxon>Accipitrinae</taxon>
        <taxon>Accipiter</taxon>
    </lineage>
</organism>
<evidence type="ECO:0000313" key="3">
    <source>
        <dbReference type="Proteomes" id="UP000694541"/>
    </source>
</evidence>
<protein>
    <submittedName>
        <fullName evidence="2">Uncharacterized protein</fullName>
    </submittedName>
</protein>
<proteinExistence type="predicted"/>
<name>A0A8B9MW38_9AVES</name>
<keyword evidence="1" id="KW-1133">Transmembrane helix</keyword>
<feature type="transmembrane region" description="Helical" evidence="1">
    <location>
        <begin position="12"/>
        <end position="32"/>
    </location>
</feature>
<dbReference type="Ensembl" id="ENSANIT00000013991.1">
    <property type="protein sequence ID" value="ENSANIP00000013515.1"/>
    <property type="gene ID" value="ENSANIG00000009183.1"/>
</dbReference>
<keyword evidence="1" id="KW-0472">Membrane</keyword>
<reference evidence="2" key="1">
    <citation type="submission" date="2025-08" db="UniProtKB">
        <authorList>
            <consortium name="Ensembl"/>
        </authorList>
    </citation>
    <scope>IDENTIFICATION</scope>
</reference>
<keyword evidence="3" id="KW-1185">Reference proteome</keyword>
<dbReference type="Proteomes" id="UP000694541">
    <property type="component" value="Unplaced"/>
</dbReference>
<dbReference type="AlphaFoldDB" id="A0A8B9MW38"/>